<dbReference type="Proteomes" id="UP000031843">
    <property type="component" value="Chromosome main"/>
</dbReference>
<protein>
    <submittedName>
        <fullName evidence="1">Uncharacterized protein</fullName>
    </submittedName>
</protein>
<proteinExistence type="predicted"/>
<name>A0A0C4Y7N2_9BURK</name>
<organism evidence="1 2">
    <name type="scientific">Cupriavidus basilensis</name>
    <dbReference type="NCBI Taxonomy" id="68895"/>
    <lineage>
        <taxon>Bacteria</taxon>
        <taxon>Pseudomonadati</taxon>
        <taxon>Pseudomonadota</taxon>
        <taxon>Betaproteobacteria</taxon>
        <taxon>Burkholderiales</taxon>
        <taxon>Burkholderiaceae</taxon>
        <taxon>Cupriavidus</taxon>
    </lineage>
</organism>
<sequence>MTAELTAVVEPFVEGYKNGEGCDLFLMDEQKEIKESQAHEMPV</sequence>
<evidence type="ECO:0000313" key="1">
    <source>
        <dbReference type="EMBL" id="AJG18973.1"/>
    </source>
</evidence>
<dbReference type="KEGG" id="cbw:RR42_m1575"/>
<reference evidence="1 2" key="1">
    <citation type="journal article" date="2015" name="Genome Announc.">
        <title>Complete Genome Sequence of Cupriavidus basilensis 4G11, Isolated from the Oak Ridge Field Research Center Site.</title>
        <authorList>
            <person name="Ray J."/>
            <person name="Waters R.J."/>
            <person name="Skerker J.M."/>
            <person name="Kuehl J.V."/>
            <person name="Price M.N."/>
            <person name="Huang J."/>
            <person name="Chakraborty R."/>
            <person name="Arkin A.P."/>
            <person name="Deutschbauer A."/>
        </authorList>
    </citation>
    <scope>NUCLEOTIDE SEQUENCE [LARGE SCALE GENOMIC DNA]</scope>
    <source>
        <strain evidence="1">4G11</strain>
    </source>
</reference>
<evidence type="ECO:0000313" key="2">
    <source>
        <dbReference type="Proteomes" id="UP000031843"/>
    </source>
</evidence>
<dbReference type="RefSeq" id="WP_269083375.1">
    <property type="nucleotide sequence ID" value="NZ_CP010536.1"/>
</dbReference>
<dbReference type="EMBL" id="CP010536">
    <property type="protein sequence ID" value="AJG18973.1"/>
    <property type="molecule type" value="Genomic_DNA"/>
</dbReference>
<keyword evidence="2" id="KW-1185">Reference proteome</keyword>
<accession>A0A0C4Y7N2</accession>
<gene>
    <name evidence="1" type="ORF">RR42_m1575</name>
</gene>
<dbReference type="AlphaFoldDB" id="A0A0C4Y7N2"/>